<accession>A0A9J6DPC7</accession>
<sequence length="679" mass="75344">MTICDGNEVAWVAIAGASELTSSTGLEESKRAPNSGCSPRRRRLELFRSVSELGTPCPLVYAAQAVVSLWDLKKLSRASNETFDAVAVLFSSGFSSLVDQLHRECGSLTNSCLTAVLVSLKRLLQEPSISIYHVLLREAASRCSSFNLQDLSRFIVSLNQSRNVNLTYQCLSVSRLQELLPSCSTEQDLKCAAISLRRLLHLSSPSLIAAFCDKASEILTPASNAHTLLRSLPVTSHEPLGSFRDSCTSNILAYIDPLIPSLDVRDLTSLVNTVSDTHCNASSTIKLIQERALQLFKEAPSLSAMHALVVGPRLQQPERQQIKSSLPQLLEAGLSHRRVVAIADIVTWLPITSFSLLSTFWNMAADLSNPSLMILIRRYLSCYHHTRFRSETFESVVLEWSKEELESSWKLAAVALAAQFLLTFRLSELSLENVCRLSSLSSRFRNWSLLELSLGLKAAEKASFSKLRRATSLSPMLMDVKTDIHREVCRRVEMAEDLDDLAVLAVCSKVLWSSRGHNIQLKECIATRSAALMENASPRSLAAFCKVLTAERLWLPDYLNRLVVRAVGKPDWLFPITLCHLPYACFISGLVPNKAEQLAKVVGSFVLRSFDELPTPEVLQTAVALGFFQCLGSDLIQRIFALPFMERLDCELTGTWTGYFISYDKATLVSSQKVNTTEN</sequence>
<gene>
    <name evidence="1" type="ORF">HPB51_015246</name>
</gene>
<protein>
    <submittedName>
        <fullName evidence="1">Uncharacterized protein</fullName>
    </submittedName>
</protein>
<dbReference type="VEuPathDB" id="VectorBase:LOC119172561"/>
<dbReference type="EMBL" id="JABSTU010000008">
    <property type="protein sequence ID" value="KAH8023706.1"/>
    <property type="molecule type" value="Genomic_DNA"/>
</dbReference>
<evidence type="ECO:0000313" key="2">
    <source>
        <dbReference type="Proteomes" id="UP000821866"/>
    </source>
</evidence>
<comment type="caution">
    <text evidence="1">The sequence shown here is derived from an EMBL/GenBank/DDBJ whole genome shotgun (WGS) entry which is preliminary data.</text>
</comment>
<dbReference type="AlphaFoldDB" id="A0A9J6DPC7"/>
<organism evidence="1 2">
    <name type="scientific">Rhipicephalus microplus</name>
    <name type="common">Cattle tick</name>
    <name type="synonym">Boophilus microplus</name>
    <dbReference type="NCBI Taxonomy" id="6941"/>
    <lineage>
        <taxon>Eukaryota</taxon>
        <taxon>Metazoa</taxon>
        <taxon>Ecdysozoa</taxon>
        <taxon>Arthropoda</taxon>
        <taxon>Chelicerata</taxon>
        <taxon>Arachnida</taxon>
        <taxon>Acari</taxon>
        <taxon>Parasitiformes</taxon>
        <taxon>Ixodida</taxon>
        <taxon>Ixodoidea</taxon>
        <taxon>Ixodidae</taxon>
        <taxon>Rhipicephalinae</taxon>
        <taxon>Rhipicephalus</taxon>
        <taxon>Boophilus</taxon>
    </lineage>
</organism>
<proteinExistence type="predicted"/>
<name>A0A9J6DPC7_RHIMP</name>
<reference evidence="1" key="2">
    <citation type="submission" date="2021-09" db="EMBL/GenBank/DDBJ databases">
        <authorList>
            <person name="Jia N."/>
            <person name="Wang J."/>
            <person name="Shi W."/>
            <person name="Du L."/>
            <person name="Sun Y."/>
            <person name="Zhan W."/>
            <person name="Jiang J."/>
            <person name="Wang Q."/>
            <person name="Zhang B."/>
            <person name="Ji P."/>
            <person name="Sakyi L.B."/>
            <person name="Cui X."/>
            <person name="Yuan T."/>
            <person name="Jiang B."/>
            <person name="Yang W."/>
            <person name="Lam T.T.-Y."/>
            <person name="Chang Q."/>
            <person name="Ding S."/>
            <person name="Wang X."/>
            <person name="Zhu J."/>
            <person name="Ruan X."/>
            <person name="Zhao L."/>
            <person name="Wei J."/>
            <person name="Que T."/>
            <person name="Du C."/>
            <person name="Cheng J."/>
            <person name="Dai P."/>
            <person name="Han X."/>
            <person name="Huang E."/>
            <person name="Gao Y."/>
            <person name="Liu J."/>
            <person name="Shao H."/>
            <person name="Ye R."/>
            <person name="Li L."/>
            <person name="Wei W."/>
            <person name="Wang X."/>
            <person name="Wang C."/>
            <person name="Huo Q."/>
            <person name="Li W."/>
            <person name="Guo W."/>
            <person name="Chen H."/>
            <person name="Chen S."/>
            <person name="Zhou L."/>
            <person name="Zhou L."/>
            <person name="Ni X."/>
            <person name="Tian J."/>
            <person name="Zhou Y."/>
            <person name="Sheng Y."/>
            <person name="Liu T."/>
            <person name="Pan Y."/>
            <person name="Xia L."/>
            <person name="Li J."/>
            <person name="Zhao F."/>
            <person name="Cao W."/>
        </authorList>
    </citation>
    <scope>NUCLEOTIDE SEQUENCE</scope>
    <source>
        <strain evidence="1">Rmic-2018</strain>
        <tissue evidence="1">Larvae</tissue>
    </source>
</reference>
<keyword evidence="2" id="KW-1185">Reference proteome</keyword>
<evidence type="ECO:0000313" key="1">
    <source>
        <dbReference type="EMBL" id="KAH8023706.1"/>
    </source>
</evidence>
<reference evidence="1" key="1">
    <citation type="journal article" date="2020" name="Cell">
        <title>Large-Scale Comparative Analyses of Tick Genomes Elucidate Their Genetic Diversity and Vector Capacities.</title>
        <authorList>
            <consortium name="Tick Genome and Microbiome Consortium (TIGMIC)"/>
            <person name="Jia N."/>
            <person name="Wang J."/>
            <person name="Shi W."/>
            <person name="Du L."/>
            <person name="Sun Y."/>
            <person name="Zhan W."/>
            <person name="Jiang J.F."/>
            <person name="Wang Q."/>
            <person name="Zhang B."/>
            <person name="Ji P."/>
            <person name="Bell-Sakyi L."/>
            <person name="Cui X.M."/>
            <person name="Yuan T.T."/>
            <person name="Jiang B.G."/>
            <person name="Yang W.F."/>
            <person name="Lam T.T."/>
            <person name="Chang Q.C."/>
            <person name="Ding S.J."/>
            <person name="Wang X.J."/>
            <person name="Zhu J.G."/>
            <person name="Ruan X.D."/>
            <person name="Zhao L."/>
            <person name="Wei J.T."/>
            <person name="Ye R.Z."/>
            <person name="Que T.C."/>
            <person name="Du C.H."/>
            <person name="Zhou Y.H."/>
            <person name="Cheng J.X."/>
            <person name="Dai P.F."/>
            <person name="Guo W.B."/>
            <person name="Han X.H."/>
            <person name="Huang E.J."/>
            <person name="Li L.F."/>
            <person name="Wei W."/>
            <person name="Gao Y.C."/>
            <person name="Liu J.Z."/>
            <person name="Shao H.Z."/>
            <person name="Wang X."/>
            <person name="Wang C.C."/>
            <person name="Yang T.C."/>
            <person name="Huo Q.B."/>
            <person name="Li W."/>
            <person name="Chen H.Y."/>
            <person name="Chen S.E."/>
            <person name="Zhou L.G."/>
            <person name="Ni X.B."/>
            <person name="Tian J.H."/>
            <person name="Sheng Y."/>
            <person name="Liu T."/>
            <person name="Pan Y.S."/>
            <person name="Xia L.Y."/>
            <person name="Li J."/>
            <person name="Zhao F."/>
            <person name="Cao W.C."/>
        </authorList>
    </citation>
    <scope>NUCLEOTIDE SEQUENCE</scope>
    <source>
        <strain evidence="1">Rmic-2018</strain>
    </source>
</reference>
<dbReference type="Proteomes" id="UP000821866">
    <property type="component" value="Chromosome 6"/>
</dbReference>